<name>A0A9P7DHE1_9AGAM</name>
<feature type="non-terminal residue" evidence="1">
    <location>
        <position position="182"/>
    </location>
</feature>
<dbReference type="AlphaFoldDB" id="A0A9P7DHE1"/>
<dbReference type="EMBL" id="JABBWE010000026">
    <property type="protein sequence ID" value="KAG1794432.1"/>
    <property type="molecule type" value="Genomic_DNA"/>
</dbReference>
<dbReference type="RefSeq" id="XP_041160599.1">
    <property type="nucleotide sequence ID" value="XM_041296310.1"/>
</dbReference>
<gene>
    <name evidence="1" type="ORF">HD556DRAFT_1197637</name>
</gene>
<organism evidence="1 2">
    <name type="scientific">Suillus plorans</name>
    <dbReference type="NCBI Taxonomy" id="116603"/>
    <lineage>
        <taxon>Eukaryota</taxon>
        <taxon>Fungi</taxon>
        <taxon>Dikarya</taxon>
        <taxon>Basidiomycota</taxon>
        <taxon>Agaricomycotina</taxon>
        <taxon>Agaricomycetes</taxon>
        <taxon>Agaricomycetidae</taxon>
        <taxon>Boletales</taxon>
        <taxon>Suillineae</taxon>
        <taxon>Suillaceae</taxon>
        <taxon>Suillus</taxon>
    </lineage>
</organism>
<dbReference type="OrthoDB" id="2659593at2759"/>
<evidence type="ECO:0000313" key="1">
    <source>
        <dbReference type="EMBL" id="KAG1794432.1"/>
    </source>
</evidence>
<dbReference type="Proteomes" id="UP000719766">
    <property type="component" value="Unassembled WGS sequence"/>
</dbReference>
<reference evidence="1" key="1">
    <citation type="journal article" date="2020" name="New Phytol.">
        <title>Comparative genomics reveals dynamic genome evolution in host specialist ectomycorrhizal fungi.</title>
        <authorList>
            <person name="Lofgren L.A."/>
            <person name="Nguyen N.H."/>
            <person name="Vilgalys R."/>
            <person name="Ruytinx J."/>
            <person name="Liao H.L."/>
            <person name="Branco S."/>
            <person name="Kuo A."/>
            <person name="LaButti K."/>
            <person name="Lipzen A."/>
            <person name="Andreopoulos W."/>
            <person name="Pangilinan J."/>
            <person name="Riley R."/>
            <person name="Hundley H."/>
            <person name="Na H."/>
            <person name="Barry K."/>
            <person name="Grigoriev I.V."/>
            <person name="Stajich J.E."/>
            <person name="Kennedy P.G."/>
        </authorList>
    </citation>
    <scope>NUCLEOTIDE SEQUENCE</scope>
    <source>
        <strain evidence="1">S12</strain>
    </source>
</reference>
<dbReference type="GeneID" id="64590074"/>
<proteinExistence type="predicted"/>
<protein>
    <submittedName>
        <fullName evidence="1">Uncharacterized protein</fullName>
    </submittedName>
</protein>
<evidence type="ECO:0000313" key="2">
    <source>
        <dbReference type="Proteomes" id="UP000719766"/>
    </source>
</evidence>
<keyword evidence="2" id="KW-1185">Reference proteome</keyword>
<comment type="caution">
    <text evidence="1">The sequence shown here is derived from an EMBL/GenBank/DDBJ whole genome shotgun (WGS) entry which is preliminary data.</text>
</comment>
<accession>A0A9P7DHE1</accession>
<sequence length="182" mass="20614">TVTLYPTVRAVRHTQDASIQPLCIGVCFSGTLPRHLVHSVVPIQISVSIAEEYSSFTTPVIESLALDGYPTSEGSISENVAAVSDSGHELEPYNRHVDIPITFLPLPSDFNPTDSCHWSRLLEQIQRWLVNIPSDSQHWTWGRDAFWYAFVATYPDFPSGSWLTWDARIPLQGRFIEQWLED</sequence>
<feature type="non-terminal residue" evidence="1">
    <location>
        <position position="1"/>
    </location>
</feature>